<keyword evidence="5" id="KW-1133">Transmembrane helix</keyword>
<dbReference type="EMBL" id="FOVM01000008">
    <property type="protein sequence ID" value="SFN94914.1"/>
    <property type="molecule type" value="Genomic_DNA"/>
</dbReference>
<dbReference type="NCBIfam" id="NF045660">
    <property type="entry name" value="DiMthArgaseDdahStm"/>
    <property type="match status" value="1"/>
</dbReference>
<feature type="binding site" evidence="4">
    <location>
        <position position="250"/>
    </location>
    <ligand>
        <name>substrate</name>
    </ligand>
</feature>
<evidence type="ECO:0000256" key="3">
    <source>
        <dbReference type="PIRSR" id="PIRSR633199-1"/>
    </source>
</evidence>
<name>A0A1I5D6L7_9MICO</name>
<dbReference type="GO" id="GO:0016403">
    <property type="term" value="F:dimethylargininase activity"/>
    <property type="evidence" value="ECO:0007669"/>
    <property type="project" value="TreeGrafter"/>
</dbReference>
<accession>A0A1I5D6L7</accession>
<dbReference type="GO" id="GO:0045429">
    <property type="term" value="P:positive regulation of nitric oxide biosynthetic process"/>
    <property type="evidence" value="ECO:0007669"/>
    <property type="project" value="TreeGrafter"/>
</dbReference>
<feature type="binding site" evidence="4">
    <location>
        <position position="183"/>
    </location>
    <ligand>
        <name>substrate</name>
    </ligand>
</feature>
<protein>
    <submittedName>
        <fullName evidence="6">Dimethylargininase</fullName>
    </submittedName>
</protein>
<feature type="binding site" evidence="4">
    <location>
        <position position="225"/>
    </location>
    <ligand>
        <name>substrate</name>
    </ligand>
</feature>
<dbReference type="Proteomes" id="UP000198867">
    <property type="component" value="Unassembled WGS sequence"/>
</dbReference>
<gene>
    <name evidence="6" type="ORF">SAMN05216219_2768</name>
</gene>
<dbReference type="GO" id="GO:0000052">
    <property type="term" value="P:citrulline metabolic process"/>
    <property type="evidence" value="ECO:0007669"/>
    <property type="project" value="TreeGrafter"/>
</dbReference>
<evidence type="ECO:0000313" key="6">
    <source>
        <dbReference type="EMBL" id="SFN94914.1"/>
    </source>
</evidence>
<feature type="binding site" evidence="4">
    <location>
        <position position="405"/>
    </location>
    <ligand>
        <name>substrate</name>
    </ligand>
</feature>
<dbReference type="GO" id="GO:0016597">
    <property type="term" value="F:amino acid binding"/>
    <property type="evidence" value="ECO:0007669"/>
    <property type="project" value="TreeGrafter"/>
</dbReference>
<feature type="active site" description="Proton donor" evidence="3">
    <location>
        <position position="326"/>
    </location>
</feature>
<dbReference type="Pfam" id="PF02274">
    <property type="entry name" value="ADI"/>
    <property type="match status" value="1"/>
</dbReference>
<feature type="binding site" evidence="4">
    <location>
        <begin position="230"/>
        <end position="231"/>
    </location>
    <ligand>
        <name>substrate</name>
    </ligand>
</feature>
<keyword evidence="5" id="KW-0812">Transmembrane</keyword>
<feature type="active site" description="Nucleophile" evidence="3">
    <location>
        <position position="411"/>
    </location>
</feature>
<dbReference type="PANTHER" id="PTHR12737">
    <property type="entry name" value="DIMETHYLARGININE DIMETHYLAMINOHYDROLASE"/>
    <property type="match status" value="1"/>
</dbReference>
<dbReference type="SUPFAM" id="SSF55909">
    <property type="entry name" value="Pentein"/>
    <property type="match status" value="1"/>
</dbReference>
<sequence>MRNVRLPRADRLEPMTISWGRRLASSFLAALTVAVVTHAASMFIFFVSQQYQVATLTQVSGFYFFTTLFSVILLFAVGLVGAFVRWYTALVAGFLVGIIACLAGSGLTTMLGGFALDAATIAYLWSTFLSLNGVYVIVLAVVTATIGRSIYRRALAFRSPKNATDRLIALVRMPAGNLAEGQLTHVERTEVDTELADKQWDGYVAALEENGWTTREVGFADTMADSVFVEDTLVLLGETAIVTRAGTESRRAETEAAEETARDLGLRIERIMSPGTLEGGDVLKVGSTVYVGRSSRTNADGIRQLRAIAAPLGYSVIAVPVTRALHLKTTMTALPDGTILGHPDLVDDPSFFPHYLAVPEREGVAVVVLSENTVLMSQSAPATAALLEDRGYTVVSVDISEFEKLEGCVTCLSVRVR</sequence>
<dbReference type="Gene3D" id="3.75.10.10">
    <property type="entry name" value="L-arginine/glycine Amidinotransferase, Chain A"/>
    <property type="match status" value="1"/>
</dbReference>
<keyword evidence="2" id="KW-0378">Hydrolase</keyword>
<dbReference type="AlphaFoldDB" id="A0A1I5D6L7"/>
<evidence type="ECO:0000313" key="7">
    <source>
        <dbReference type="Proteomes" id="UP000198867"/>
    </source>
</evidence>
<feature type="transmembrane region" description="Helical" evidence="5">
    <location>
        <begin position="122"/>
        <end position="151"/>
    </location>
</feature>
<feature type="transmembrane region" description="Helical" evidence="5">
    <location>
        <begin position="63"/>
        <end position="84"/>
    </location>
</feature>
<dbReference type="InterPro" id="IPR033199">
    <property type="entry name" value="DDAH-like"/>
</dbReference>
<feature type="binding site" evidence="4">
    <location>
        <position position="296"/>
    </location>
    <ligand>
        <name>substrate</name>
    </ligand>
</feature>
<reference evidence="7" key="1">
    <citation type="submission" date="2016-10" db="EMBL/GenBank/DDBJ databases">
        <authorList>
            <person name="Varghese N."/>
            <person name="Submissions S."/>
        </authorList>
    </citation>
    <scope>NUCLEOTIDE SEQUENCE [LARGE SCALE GENOMIC DNA]</scope>
    <source>
        <strain evidence="7">CGMCC 1.11101</strain>
    </source>
</reference>
<keyword evidence="5" id="KW-0472">Membrane</keyword>
<evidence type="ECO:0000256" key="4">
    <source>
        <dbReference type="PIRSR" id="PIRSR633199-2"/>
    </source>
</evidence>
<organism evidence="6 7">
    <name type="scientific">Mycetocola miduiensis</name>
    <dbReference type="NCBI Taxonomy" id="995034"/>
    <lineage>
        <taxon>Bacteria</taxon>
        <taxon>Bacillati</taxon>
        <taxon>Actinomycetota</taxon>
        <taxon>Actinomycetes</taxon>
        <taxon>Micrococcales</taxon>
        <taxon>Microbacteriaceae</taxon>
        <taxon>Mycetocola</taxon>
    </lineage>
</organism>
<dbReference type="GO" id="GO:0006525">
    <property type="term" value="P:arginine metabolic process"/>
    <property type="evidence" value="ECO:0007669"/>
    <property type="project" value="TreeGrafter"/>
</dbReference>
<dbReference type="PANTHER" id="PTHR12737:SF9">
    <property type="entry name" value="DIMETHYLARGININASE"/>
    <property type="match status" value="1"/>
</dbReference>
<keyword evidence="7" id="KW-1185">Reference proteome</keyword>
<evidence type="ECO:0000256" key="5">
    <source>
        <dbReference type="SAM" id="Phobius"/>
    </source>
</evidence>
<feature type="transmembrane region" description="Helical" evidence="5">
    <location>
        <begin position="91"/>
        <end position="116"/>
    </location>
</feature>
<evidence type="ECO:0000256" key="2">
    <source>
        <dbReference type="ARBA" id="ARBA00022801"/>
    </source>
</evidence>
<proteinExistence type="inferred from homology"/>
<comment type="similarity">
    <text evidence="1">Belongs to the DDAH family.</text>
</comment>
<evidence type="ECO:0000256" key="1">
    <source>
        <dbReference type="ARBA" id="ARBA00008532"/>
    </source>
</evidence>
<dbReference type="STRING" id="995034.SAMN05216219_2768"/>